<sequence length="761" mass="83445">MRKERERRTEQQPGTGPPEGIKDTVRLAGERKCRGHHTPVWSPGTSLTDQEGRKWTPPTVQISPRFPFEPSTDLHYHPFPPHCAPLTRDVSRTTDHHESSLSGSLPVSALCYVQRGVEGWMMPTPSLPATSKRHPQVFVLAGHPAALGVERKNAPGTGQVQAHRLDASHPIPTRLPGRNSNFARTCSSSEDEEGGPAFTTALMYPSTPADGSSTIRFRPGLRRRNAVAHDNGAVSVIPSGLLDAPRRVRENQPSPKPGTLLRLTIFFHDKGERFGSINAMRSFDWARSLCFFGMAPSYTLVAWMGDGAGRSIGTISDVLMRFHCDDGLGTRHAVVYLTSDSAACRDQGARRQRPSRKIQSGTSMIVRGLAARRLQPPATASLVDLRDIDTKYKPEFPSAQRHVLFSPGPPHLQLPGTSTETAVKEAQRGYPGTADAGKKPPQAFSSTYCASPPHHTSLLHRDRSSNASWHKRGAQTGTPDAALPTGNRLAGTRAAARGVEARSILAVPNGQIFWNQYRLCHILVLDVRRKFPTSVYSMAIIVDGSLQRATPYQHQMKAWVNQRQVPNSAVPVMYFALAWQALPYAEASNEGHRKPGLDWVLGSWRHLLLPASFRWPGPLLILDPLPASALGFEGPIYHKRGTIAGGKWSAGLGCMLAPSRGGRRRSWIMEENSELEVIPKAHIRGRHVNALGENGFAYLSCTCADFAKPCGIRGEIVNMNRLSRSARVFLSAISCTHSDISSFETDKVRDAPTRTHRIVGA</sequence>
<feature type="compositionally biased region" description="Basic and acidic residues" evidence="1">
    <location>
        <begin position="20"/>
        <end position="32"/>
    </location>
</feature>
<feature type="region of interest" description="Disordered" evidence="1">
    <location>
        <begin position="1"/>
        <end position="63"/>
    </location>
</feature>
<dbReference type="RefSeq" id="XP_049139635.1">
    <property type="nucleotide sequence ID" value="XM_049282492.1"/>
</dbReference>
<protein>
    <submittedName>
        <fullName evidence="2">Uncharacterized protein</fullName>
    </submittedName>
</protein>
<evidence type="ECO:0000256" key="1">
    <source>
        <dbReference type="SAM" id="MobiDB-lite"/>
    </source>
</evidence>
<dbReference type="AlphaFoldDB" id="A0A9Q8SIX1"/>
<name>A0A9Q8SIX1_9PEZI</name>
<dbReference type="GeneID" id="73337502"/>
<feature type="region of interest" description="Disordered" evidence="1">
    <location>
        <begin position="169"/>
        <end position="194"/>
    </location>
</feature>
<reference evidence="2" key="1">
    <citation type="journal article" date="2021" name="Mol. Plant Microbe Interact.">
        <title>Complete Genome Sequence of the Plant-Pathogenic Fungus Colletotrichum lupini.</title>
        <authorList>
            <person name="Baroncelli R."/>
            <person name="Pensec F."/>
            <person name="Da Lio D."/>
            <person name="Boufleur T."/>
            <person name="Vicente I."/>
            <person name="Sarrocco S."/>
            <person name="Picot A."/>
            <person name="Baraldi E."/>
            <person name="Sukno S."/>
            <person name="Thon M."/>
            <person name="Le Floch G."/>
        </authorList>
    </citation>
    <scope>NUCLEOTIDE SEQUENCE</scope>
    <source>
        <strain evidence="2">IMI 504893</strain>
    </source>
</reference>
<proteinExistence type="predicted"/>
<organism evidence="2 3">
    <name type="scientific">Colletotrichum lupini</name>
    <dbReference type="NCBI Taxonomy" id="145971"/>
    <lineage>
        <taxon>Eukaryota</taxon>
        <taxon>Fungi</taxon>
        <taxon>Dikarya</taxon>
        <taxon>Ascomycota</taxon>
        <taxon>Pezizomycotina</taxon>
        <taxon>Sordariomycetes</taxon>
        <taxon>Hypocreomycetidae</taxon>
        <taxon>Glomerellales</taxon>
        <taxon>Glomerellaceae</taxon>
        <taxon>Colletotrichum</taxon>
        <taxon>Colletotrichum acutatum species complex</taxon>
    </lineage>
</organism>
<dbReference type="Proteomes" id="UP000830671">
    <property type="component" value="Chromosome 2"/>
</dbReference>
<feature type="region of interest" description="Disordered" evidence="1">
    <location>
        <begin position="463"/>
        <end position="486"/>
    </location>
</feature>
<gene>
    <name evidence="2" type="ORF">CLUP02_03471</name>
</gene>
<dbReference type="KEGG" id="clup:CLUP02_03471"/>
<evidence type="ECO:0000313" key="2">
    <source>
        <dbReference type="EMBL" id="UQC77998.1"/>
    </source>
</evidence>
<feature type="compositionally biased region" description="Polar residues" evidence="1">
    <location>
        <begin position="178"/>
        <end position="188"/>
    </location>
</feature>
<evidence type="ECO:0000313" key="3">
    <source>
        <dbReference type="Proteomes" id="UP000830671"/>
    </source>
</evidence>
<feature type="compositionally biased region" description="Basic and acidic residues" evidence="1">
    <location>
        <begin position="1"/>
        <end position="10"/>
    </location>
</feature>
<dbReference type="EMBL" id="CP019474">
    <property type="protein sequence ID" value="UQC77998.1"/>
    <property type="molecule type" value="Genomic_DNA"/>
</dbReference>
<accession>A0A9Q8SIX1</accession>
<keyword evidence="3" id="KW-1185">Reference proteome</keyword>